<dbReference type="SUPFAM" id="SSF54980">
    <property type="entry name" value="EF-G C-terminal domain-like"/>
    <property type="match status" value="2"/>
</dbReference>
<dbReference type="SUPFAM" id="SSF52540">
    <property type="entry name" value="P-loop containing nucleoside triphosphate hydrolases"/>
    <property type="match status" value="1"/>
</dbReference>
<dbReference type="InterPro" id="IPR000640">
    <property type="entry name" value="EFG_V-like"/>
</dbReference>
<dbReference type="InterPro" id="IPR035649">
    <property type="entry name" value="EFG_V"/>
</dbReference>
<comment type="caution">
    <text evidence="7">The sequence shown here is derived from an EMBL/GenBank/DDBJ whole genome shotgun (WGS) entry which is preliminary data.</text>
</comment>
<dbReference type="Proteomes" id="UP001498771">
    <property type="component" value="Unassembled WGS sequence"/>
</dbReference>
<dbReference type="PROSITE" id="PS51722">
    <property type="entry name" value="G_TR_2"/>
    <property type="match status" value="1"/>
</dbReference>
<dbReference type="SMART" id="SM00838">
    <property type="entry name" value="EFG_C"/>
    <property type="match status" value="1"/>
</dbReference>
<feature type="domain" description="Tr-type G" evidence="6">
    <location>
        <begin position="63"/>
        <end position="350"/>
    </location>
</feature>
<keyword evidence="4 5" id="KW-0342">GTP-binding</keyword>
<dbReference type="RefSeq" id="XP_064770314.1">
    <property type="nucleotide sequence ID" value="XM_064910597.1"/>
</dbReference>
<dbReference type="NCBIfam" id="TIGR00231">
    <property type="entry name" value="small_GTP"/>
    <property type="match status" value="1"/>
</dbReference>
<proteinExistence type="inferred from homology"/>
<accession>A0ABR1FBP7</accession>
<dbReference type="InterPro" id="IPR005225">
    <property type="entry name" value="Small_GTP-bd"/>
</dbReference>
<keyword evidence="3 5" id="KW-0496">Mitochondrion</keyword>
<dbReference type="Pfam" id="PF00009">
    <property type="entry name" value="GTP_EFTU"/>
    <property type="match status" value="1"/>
</dbReference>
<dbReference type="Pfam" id="PF00679">
    <property type="entry name" value="EFG_C"/>
    <property type="match status" value="1"/>
</dbReference>
<evidence type="ECO:0000256" key="1">
    <source>
        <dbReference type="ARBA" id="ARBA00022741"/>
    </source>
</evidence>
<dbReference type="SUPFAM" id="SSF50447">
    <property type="entry name" value="Translation proteins"/>
    <property type="match status" value="1"/>
</dbReference>
<dbReference type="Gene3D" id="3.40.50.300">
    <property type="entry name" value="P-loop containing nucleotide triphosphate hydrolases"/>
    <property type="match status" value="1"/>
</dbReference>
<dbReference type="Gene3D" id="3.30.70.240">
    <property type="match status" value="1"/>
</dbReference>
<dbReference type="HAMAP" id="MF_03059">
    <property type="entry name" value="mEF_G_2"/>
    <property type="match status" value="1"/>
</dbReference>
<dbReference type="CDD" id="cd03713">
    <property type="entry name" value="EFG_mtEFG_C"/>
    <property type="match status" value="1"/>
</dbReference>
<evidence type="ECO:0000313" key="8">
    <source>
        <dbReference type="Proteomes" id="UP001498771"/>
    </source>
</evidence>
<organism evidence="7 8">
    <name type="scientific">Myxozyma melibiosi</name>
    <dbReference type="NCBI Taxonomy" id="54550"/>
    <lineage>
        <taxon>Eukaryota</taxon>
        <taxon>Fungi</taxon>
        <taxon>Dikarya</taxon>
        <taxon>Ascomycota</taxon>
        <taxon>Saccharomycotina</taxon>
        <taxon>Lipomycetes</taxon>
        <taxon>Lipomycetales</taxon>
        <taxon>Lipomycetaceae</taxon>
        <taxon>Myxozyma</taxon>
    </lineage>
</organism>
<evidence type="ECO:0000256" key="3">
    <source>
        <dbReference type="ARBA" id="ARBA00023128"/>
    </source>
</evidence>
<reference evidence="7 8" key="1">
    <citation type="submission" date="2024-03" db="EMBL/GenBank/DDBJ databases">
        <title>Genome-scale model development and genomic sequencing of the oleaginous clade Lipomyces.</title>
        <authorList>
            <consortium name="Lawrence Berkeley National Laboratory"/>
            <person name="Czajka J.J."/>
            <person name="Han Y."/>
            <person name="Kim J."/>
            <person name="Mondo S.J."/>
            <person name="Hofstad B.A."/>
            <person name="Robles A."/>
            <person name="Haridas S."/>
            <person name="Riley R."/>
            <person name="LaButti K."/>
            <person name="Pangilinan J."/>
            <person name="Andreopoulos W."/>
            <person name="Lipzen A."/>
            <person name="Yan J."/>
            <person name="Wang M."/>
            <person name="Ng V."/>
            <person name="Grigoriev I.V."/>
            <person name="Spatafora J.W."/>
            <person name="Magnuson J.K."/>
            <person name="Baker S.E."/>
            <person name="Pomraning K.R."/>
        </authorList>
    </citation>
    <scope>NUCLEOTIDE SEQUENCE [LARGE SCALE GENOMIC DNA]</scope>
    <source>
        <strain evidence="7 8">Phaff 52-87</strain>
    </source>
</reference>
<dbReference type="InterPro" id="IPR000795">
    <property type="entry name" value="T_Tr_GTP-bd_dom"/>
</dbReference>
<dbReference type="PROSITE" id="PS00301">
    <property type="entry name" value="G_TR_1"/>
    <property type="match status" value="1"/>
</dbReference>
<dbReference type="PANTHER" id="PTHR43261:SF1">
    <property type="entry name" value="RIBOSOME-RELEASING FACTOR 2, MITOCHONDRIAL"/>
    <property type="match status" value="1"/>
</dbReference>
<dbReference type="Gene3D" id="3.30.70.870">
    <property type="entry name" value="Elongation Factor G (Translational Gtpase), domain 3"/>
    <property type="match status" value="1"/>
</dbReference>
<dbReference type="CDD" id="cd16262">
    <property type="entry name" value="EFG_III"/>
    <property type="match status" value="1"/>
</dbReference>
<dbReference type="InterPro" id="IPR009000">
    <property type="entry name" value="Transl_B-barrel_sf"/>
</dbReference>
<dbReference type="InterPro" id="IPR031157">
    <property type="entry name" value="G_TR_CS"/>
</dbReference>
<dbReference type="CDD" id="cd01886">
    <property type="entry name" value="EF-G"/>
    <property type="match status" value="1"/>
</dbReference>
<dbReference type="Gene3D" id="2.40.30.10">
    <property type="entry name" value="Translation factors"/>
    <property type="match status" value="1"/>
</dbReference>
<comment type="subcellular location">
    <subcellularLocation>
        <location evidence="5">Mitochondrion</location>
    </subcellularLocation>
</comment>
<keyword evidence="1 5" id="KW-0547">Nucleotide-binding</keyword>
<dbReference type="InterPro" id="IPR027417">
    <property type="entry name" value="P-loop_NTPase"/>
</dbReference>
<dbReference type="Pfam" id="PF14492">
    <property type="entry name" value="EFG_III"/>
    <property type="match status" value="1"/>
</dbReference>
<dbReference type="EMBL" id="JBBJBU010000001">
    <property type="protein sequence ID" value="KAK7207281.1"/>
    <property type="molecule type" value="Genomic_DNA"/>
</dbReference>
<dbReference type="Pfam" id="PF22042">
    <property type="entry name" value="EF-G_D2"/>
    <property type="match status" value="1"/>
</dbReference>
<dbReference type="InterPro" id="IPR009022">
    <property type="entry name" value="EFG_III"/>
</dbReference>
<name>A0ABR1FBP7_9ASCO</name>
<feature type="binding site" evidence="5">
    <location>
        <begin position="190"/>
        <end position="193"/>
    </location>
    <ligand>
        <name>GTP</name>
        <dbReference type="ChEBI" id="CHEBI:37565"/>
    </ligand>
</feature>
<evidence type="ECO:0000256" key="4">
    <source>
        <dbReference type="ARBA" id="ARBA00023134"/>
    </source>
</evidence>
<evidence type="ECO:0000256" key="2">
    <source>
        <dbReference type="ARBA" id="ARBA00022917"/>
    </source>
</evidence>
<dbReference type="InterPro" id="IPR035647">
    <property type="entry name" value="EFG_III/V"/>
</dbReference>
<comment type="function">
    <text evidence="5">Mitochondrial GTPase that mediates the disassembly of ribosomes from messenger RNA at the termination of mitochondrial protein biosynthesis. Not involved in the GTP-dependent ribosomal translocation step during translation elongation.</text>
</comment>
<gene>
    <name evidence="5" type="primary">MEF2</name>
    <name evidence="7" type="ORF">BZA70DRAFT_243526</name>
</gene>
<feature type="binding site" evidence="5">
    <location>
        <begin position="136"/>
        <end position="140"/>
    </location>
    <ligand>
        <name>GTP</name>
        <dbReference type="ChEBI" id="CHEBI:37565"/>
    </ligand>
</feature>
<comment type="similarity">
    <text evidence="5">Belongs to the TRAFAC class translation factor GTPase superfamily. Classic translation factor GTPase family. EF-G/EF-2 subfamily.</text>
</comment>
<dbReference type="InterPro" id="IPR053905">
    <property type="entry name" value="EF-G-like_DII"/>
</dbReference>
<keyword evidence="8" id="KW-1185">Reference proteome</keyword>
<keyword evidence="2 5" id="KW-0648">Protein biosynthesis</keyword>
<dbReference type="PRINTS" id="PR00315">
    <property type="entry name" value="ELONGATNFCT"/>
</dbReference>
<dbReference type="InterPro" id="IPR041095">
    <property type="entry name" value="EFG_II"/>
</dbReference>
<feature type="binding site" evidence="5">
    <location>
        <begin position="72"/>
        <end position="79"/>
    </location>
    <ligand>
        <name>GTP</name>
        <dbReference type="ChEBI" id="CHEBI:37565"/>
    </ligand>
</feature>
<protein>
    <recommendedName>
        <fullName evidence="5">Ribosome-releasing factor 2, mitochondrial</fullName>
        <shortName evidence="5">RRF2mt</shortName>
    </recommendedName>
    <alternativeName>
        <fullName evidence="5">Elongation factor G 2, mitochondrial</fullName>
        <shortName evidence="5">EF-G2mt</shortName>
        <shortName evidence="5">mEF-G 2</shortName>
    </alternativeName>
</protein>
<dbReference type="PANTHER" id="PTHR43261">
    <property type="entry name" value="TRANSLATION ELONGATION FACTOR G-RELATED"/>
    <property type="match status" value="1"/>
</dbReference>
<evidence type="ECO:0000313" key="7">
    <source>
        <dbReference type="EMBL" id="KAK7207281.1"/>
    </source>
</evidence>
<sequence length="839" mass="92388">MARFMPLCAAGKGVWHAYTRTQYQSAVRQIAAQPTLCLNLVRGYATDKKKGKGSQPSSETDIRKVRNIGIIAHIDAGKTTTTERMLFYSGYTKRIGNVDEGDTVMDYLPAERNRGITITSAAISFDWNSHRVNLIDTPGHADFTFEVIRSIRVLDGAVTVLDGVEGVEAQTEKVWHQAKSMGIPRIIFVNKMDREGAGFGRTVREVAGKLQAKTAVINMPMFRAEIVDGMTVARSCGIIDVIEMKAIEWAPNTDGREFKVLELTGEHLEEATKARVALVETLAELDDDMIEKFLEADDDHMAIASADIKKALRRCTLANKLVPVLSGASFRNIGVQPLLDAVIDYLPSPADRPSPIMKSTDPKIPDVPLAKAGTGSALAFKVIHDGHTGKILVFVRVYSGTLITHSKIFNTSNRTEERALQLSRMYADSSVRIDSIPEGHIGVISGTKEVRTGDTIIFSSKGQGPSIPQNQLRSMQLLPIDIPSPVFFASIEPRTASDQKPLDDGLATLLREDPSLQLSVDDETGQTQLSGMGELHLEISRDRLINDLKVNAHVGKIQIAYKESVDPRYVQSTPARYEYSRVLKAGSVSAAATVSIRGIPDDLEFADDSLKAELARSTQLPENNYLTLPEGYELSHSKIDIKDLRTALQNGVSSGLFHGKKYGLPVHSVLVSVSDIELPLDLDSAAPLAQALRFAISAVMDSVPEESRNLMEPVMDVTVIVDDEDIGSVMSDISSARSGRVYALEDESASRPTQDDTEYIDPNLVYSPPDTTLHLSKHNLRRTLDKKLIKAKVPLNEMVGYLKFLRSMTQGRGSFVMAFDRYERASKDRTESIWAKQYE</sequence>
<dbReference type="GeneID" id="90036109"/>
<dbReference type="InterPro" id="IPR030851">
    <property type="entry name" value="EFG2"/>
</dbReference>
<evidence type="ECO:0000256" key="5">
    <source>
        <dbReference type="HAMAP-Rule" id="MF_03059"/>
    </source>
</evidence>
<evidence type="ECO:0000259" key="6">
    <source>
        <dbReference type="PROSITE" id="PS51722"/>
    </source>
</evidence>